<keyword evidence="4" id="KW-1185">Reference proteome</keyword>
<evidence type="ECO:0000313" key="4">
    <source>
        <dbReference type="Proteomes" id="UP000305067"/>
    </source>
</evidence>
<dbReference type="Proteomes" id="UP000305067">
    <property type="component" value="Unassembled WGS sequence"/>
</dbReference>
<dbReference type="GO" id="GO:0016020">
    <property type="term" value="C:membrane"/>
    <property type="evidence" value="ECO:0007669"/>
    <property type="project" value="InterPro"/>
</dbReference>
<feature type="transmembrane region" description="Helical" evidence="1">
    <location>
        <begin position="21"/>
        <end position="43"/>
    </location>
</feature>
<dbReference type="OrthoDB" id="10259513at2759"/>
<dbReference type="InterPro" id="IPR034804">
    <property type="entry name" value="SQR/QFR_C/D"/>
</dbReference>
<sequence>MDKVRSVALPALTGISHASSAFIGTFLLVHLAAPIAGNAGSNIASQMMLLGREYYQTAFGEKFLVLGPIAVHATASCMKRLLSPPGKPPRRLTGGFSASGYFAGLFFVPIHYLTHRAYPASPAAPISCVGPSELDYDFVKTGLQKWPKRSWALYIGLTAFVVFHAVDGLQVIFKQSLKGVAERWTRMRRNKRMGVVTLGVLLPVFSGLAVLGREDVMAFGNVVSRYEAALRSNFIYRI</sequence>
<keyword evidence="1" id="KW-0812">Transmembrane</keyword>
<keyword evidence="1" id="KW-1133">Transmembrane helix</keyword>
<accession>A0A5C3QWU0</accession>
<dbReference type="EMBL" id="ML178817">
    <property type="protein sequence ID" value="TFL05250.1"/>
    <property type="molecule type" value="Genomic_DNA"/>
</dbReference>
<dbReference type="SUPFAM" id="SSF81343">
    <property type="entry name" value="Fumarate reductase respiratory complex transmembrane subunits"/>
    <property type="match status" value="1"/>
</dbReference>
<reference evidence="3 4" key="1">
    <citation type="journal article" date="2019" name="Nat. Ecol. Evol.">
        <title>Megaphylogeny resolves global patterns of mushroom evolution.</title>
        <authorList>
            <person name="Varga T."/>
            <person name="Krizsan K."/>
            <person name="Foldi C."/>
            <person name="Dima B."/>
            <person name="Sanchez-Garcia M."/>
            <person name="Sanchez-Ramirez S."/>
            <person name="Szollosi G.J."/>
            <person name="Szarkandi J.G."/>
            <person name="Papp V."/>
            <person name="Albert L."/>
            <person name="Andreopoulos W."/>
            <person name="Angelini C."/>
            <person name="Antonin V."/>
            <person name="Barry K.W."/>
            <person name="Bougher N.L."/>
            <person name="Buchanan P."/>
            <person name="Buyck B."/>
            <person name="Bense V."/>
            <person name="Catcheside P."/>
            <person name="Chovatia M."/>
            <person name="Cooper J."/>
            <person name="Damon W."/>
            <person name="Desjardin D."/>
            <person name="Finy P."/>
            <person name="Geml J."/>
            <person name="Haridas S."/>
            <person name="Hughes K."/>
            <person name="Justo A."/>
            <person name="Karasinski D."/>
            <person name="Kautmanova I."/>
            <person name="Kiss B."/>
            <person name="Kocsube S."/>
            <person name="Kotiranta H."/>
            <person name="LaButti K.M."/>
            <person name="Lechner B.E."/>
            <person name="Liimatainen K."/>
            <person name="Lipzen A."/>
            <person name="Lukacs Z."/>
            <person name="Mihaltcheva S."/>
            <person name="Morgado L.N."/>
            <person name="Niskanen T."/>
            <person name="Noordeloos M.E."/>
            <person name="Ohm R.A."/>
            <person name="Ortiz-Santana B."/>
            <person name="Ovrebo C."/>
            <person name="Racz N."/>
            <person name="Riley R."/>
            <person name="Savchenko A."/>
            <person name="Shiryaev A."/>
            <person name="Soop K."/>
            <person name="Spirin V."/>
            <person name="Szebenyi C."/>
            <person name="Tomsovsky M."/>
            <person name="Tulloss R.E."/>
            <person name="Uehling J."/>
            <person name="Grigoriev I.V."/>
            <person name="Vagvolgyi C."/>
            <person name="Papp T."/>
            <person name="Martin F.M."/>
            <person name="Miettinen O."/>
            <person name="Hibbett D.S."/>
            <person name="Nagy L.G."/>
        </authorList>
    </citation>
    <scope>NUCLEOTIDE SEQUENCE [LARGE SCALE GENOMIC DNA]</scope>
    <source>
        <strain evidence="3 4">CBS 309.79</strain>
    </source>
</reference>
<feature type="domain" description="Mitochondrial adapter protein MCP1 transmembrane" evidence="2">
    <location>
        <begin position="107"/>
        <end position="212"/>
    </location>
</feature>
<dbReference type="GO" id="GO:0055088">
    <property type="term" value="P:lipid homeostasis"/>
    <property type="evidence" value="ECO:0007669"/>
    <property type="project" value="InterPro"/>
</dbReference>
<evidence type="ECO:0000256" key="1">
    <source>
        <dbReference type="SAM" id="Phobius"/>
    </source>
</evidence>
<feature type="transmembrane region" description="Helical" evidence="1">
    <location>
        <begin position="94"/>
        <end position="113"/>
    </location>
</feature>
<evidence type="ECO:0000313" key="3">
    <source>
        <dbReference type="EMBL" id="TFL05250.1"/>
    </source>
</evidence>
<name>A0A5C3QWU0_9AGAR</name>
<feature type="transmembrane region" description="Helical" evidence="1">
    <location>
        <begin position="151"/>
        <end position="173"/>
    </location>
</feature>
<dbReference type="InterPro" id="IPR012472">
    <property type="entry name" value="MCP1_TM"/>
</dbReference>
<dbReference type="InterPro" id="IPR039960">
    <property type="entry name" value="MCP1"/>
</dbReference>
<proteinExistence type="predicted"/>
<gene>
    <name evidence="3" type="ORF">BDV98DRAFT_610811</name>
</gene>
<protein>
    <recommendedName>
        <fullName evidence="2">Mitochondrial adapter protein MCP1 transmembrane domain-containing protein</fullName>
    </recommendedName>
</protein>
<dbReference type="PANTHER" id="PTHR38409:SF1">
    <property type="entry name" value="MITOCHONDRIAL ADAPTER PROTEIN MCP1"/>
    <property type="match status" value="1"/>
</dbReference>
<dbReference type="PANTHER" id="PTHR38409">
    <property type="entry name" value="MDM10-COMPLEMENTING PROTEIN 1"/>
    <property type="match status" value="1"/>
</dbReference>
<feature type="transmembrane region" description="Helical" evidence="1">
    <location>
        <begin position="193"/>
        <end position="212"/>
    </location>
</feature>
<organism evidence="3 4">
    <name type="scientific">Pterulicium gracile</name>
    <dbReference type="NCBI Taxonomy" id="1884261"/>
    <lineage>
        <taxon>Eukaryota</taxon>
        <taxon>Fungi</taxon>
        <taxon>Dikarya</taxon>
        <taxon>Basidiomycota</taxon>
        <taxon>Agaricomycotina</taxon>
        <taxon>Agaricomycetes</taxon>
        <taxon>Agaricomycetidae</taxon>
        <taxon>Agaricales</taxon>
        <taxon>Pleurotineae</taxon>
        <taxon>Pterulaceae</taxon>
        <taxon>Pterulicium</taxon>
    </lineage>
</organism>
<evidence type="ECO:0000259" key="2">
    <source>
        <dbReference type="Pfam" id="PF07950"/>
    </source>
</evidence>
<keyword evidence="1" id="KW-0472">Membrane</keyword>
<dbReference type="Pfam" id="PF07950">
    <property type="entry name" value="MCP1_TM"/>
    <property type="match status" value="1"/>
</dbReference>
<dbReference type="AlphaFoldDB" id="A0A5C3QWU0"/>